<name>A0A6G7PV50_9BACT</name>
<keyword evidence="4" id="KW-1133">Transmembrane helix</keyword>
<evidence type="ECO:0000256" key="5">
    <source>
        <dbReference type="ARBA" id="ARBA00023136"/>
    </source>
</evidence>
<dbReference type="KEGG" id="tav:G4V39_03720"/>
<dbReference type="GO" id="GO:0005886">
    <property type="term" value="C:plasma membrane"/>
    <property type="evidence" value="ECO:0007669"/>
    <property type="project" value="UniProtKB-SubCell"/>
</dbReference>
<gene>
    <name evidence="6" type="ORF">G4V39_03720</name>
</gene>
<protein>
    <submittedName>
        <fullName evidence="6">Flippase-like domain-containing protein</fullName>
    </submittedName>
</protein>
<evidence type="ECO:0000313" key="6">
    <source>
        <dbReference type="EMBL" id="QIJ71436.1"/>
    </source>
</evidence>
<accession>A0A6G7PV50</accession>
<dbReference type="PANTHER" id="PTHR40277:SF1">
    <property type="entry name" value="BLL5419 PROTEIN"/>
    <property type="match status" value="1"/>
</dbReference>
<dbReference type="Proteomes" id="UP000502179">
    <property type="component" value="Chromosome"/>
</dbReference>
<dbReference type="EMBL" id="CP048877">
    <property type="protein sequence ID" value="QIJ71436.1"/>
    <property type="molecule type" value="Genomic_DNA"/>
</dbReference>
<dbReference type="InterPro" id="IPR022791">
    <property type="entry name" value="L-PG_synthase/AglD"/>
</dbReference>
<keyword evidence="3" id="KW-0812">Transmembrane</keyword>
<evidence type="ECO:0000313" key="7">
    <source>
        <dbReference type="Proteomes" id="UP000502179"/>
    </source>
</evidence>
<organism evidence="6 7">
    <name type="scientific">Thermosulfuriphilus ammonigenes</name>
    <dbReference type="NCBI Taxonomy" id="1936021"/>
    <lineage>
        <taxon>Bacteria</taxon>
        <taxon>Pseudomonadati</taxon>
        <taxon>Thermodesulfobacteriota</taxon>
        <taxon>Thermodesulfobacteria</taxon>
        <taxon>Thermodesulfobacteriales</taxon>
        <taxon>Thermodesulfobacteriaceae</taxon>
        <taxon>Thermosulfuriphilus</taxon>
    </lineage>
</organism>
<keyword evidence="5" id="KW-0472">Membrane</keyword>
<keyword evidence="2" id="KW-1003">Cell membrane</keyword>
<reference evidence="6 7" key="1">
    <citation type="submission" date="2020-02" db="EMBL/GenBank/DDBJ databases">
        <title>Genome analysis of Thermosulfuriphilus ammonigenes ST65T, an anaerobic thermophilic chemolithoautotrophic bacterium isolated from a deep-sea hydrothermal vent.</title>
        <authorList>
            <person name="Slobodkina G."/>
            <person name="Allioux M."/>
            <person name="Merkel A."/>
            <person name="Alain K."/>
            <person name="Jebbar M."/>
            <person name="Slobodkin A."/>
        </authorList>
    </citation>
    <scope>NUCLEOTIDE SEQUENCE [LARGE SCALE GENOMIC DNA]</scope>
    <source>
        <strain evidence="6 7">ST65</strain>
    </source>
</reference>
<sequence length="308" mass="33537">MRPGTIARIAVSLGTVLWLAHRIDLGSLVRALKGFPPGYFLIAAVLFAGAQILSSRRWQVLAQALGVRAPYGLFLRYYFIGSYFNLIMPGAIGGDVIKAWLLARGQEGKLRISYSIVGDRGFGLGAILTLSLVGLMLRPELIPQVARWPLLMLVISGNLVFFAAPLLGPVIRRLVPGFPEDVFAFWHDRRAFVEAYLLSLAIQLLVVVFHWILGKGLKLPYGFDFYLLTVPIISVVTSLPFSVSGIGIREGGFAFFIQQLGGEPELGVALGILAFGVFLVVGGVGGLIYALGEHERGKEALSVQKRCR</sequence>
<evidence type="ECO:0000256" key="1">
    <source>
        <dbReference type="ARBA" id="ARBA00004651"/>
    </source>
</evidence>
<dbReference type="NCBIfam" id="TIGR00374">
    <property type="entry name" value="flippase-like domain"/>
    <property type="match status" value="1"/>
</dbReference>
<proteinExistence type="predicted"/>
<keyword evidence="7" id="KW-1185">Reference proteome</keyword>
<comment type="subcellular location">
    <subcellularLocation>
        <location evidence="1">Cell membrane</location>
        <topology evidence="1">Multi-pass membrane protein</topology>
    </subcellularLocation>
</comment>
<dbReference type="RefSeq" id="WP_166031656.1">
    <property type="nucleotide sequence ID" value="NZ_CP048877.1"/>
</dbReference>
<dbReference type="Pfam" id="PF03706">
    <property type="entry name" value="LPG_synthase_TM"/>
    <property type="match status" value="1"/>
</dbReference>
<evidence type="ECO:0000256" key="4">
    <source>
        <dbReference type="ARBA" id="ARBA00022989"/>
    </source>
</evidence>
<evidence type="ECO:0000256" key="2">
    <source>
        <dbReference type="ARBA" id="ARBA00022475"/>
    </source>
</evidence>
<dbReference type="PANTHER" id="PTHR40277">
    <property type="entry name" value="BLL5419 PROTEIN"/>
    <property type="match status" value="1"/>
</dbReference>
<evidence type="ECO:0000256" key="3">
    <source>
        <dbReference type="ARBA" id="ARBA00022692"/>
    </source>
</evidence>
<dbReference type="AlphaFoldDB" id="A0A6G7PV50"/>